<dbReference type="InterPro" id="IPR015946">
    <property type="entry name" value="KH_dom-like_a/b"/>
</dbReference>
<sequence length="140" mass="15245">MKIQIERKNDDFLMEATGSSGNTVMIDHSGATPVQGVSPMELVLMGVGGCSAIDIIDILKKQRQSINSYKVEVEGDRFELDNAKPFKSITCAIHLEGDIDDKKAARAAALSFEKYCSVSKTFDAVVAINYKVIVNGTEIE</sequence>
<organism evidence="1 2">
    <name type="scientific">Nonlabens tegetincola</name>
    <dbReference type="NCBI Taxonomy" id="323273"/>
    <lineage>
        <taxon>Bacteria</taxon>
        <taxon>Pseudomonadati</taxon>
        <taxon>Bacteroidota</taxon>
        <taxon>Flavobacteriia</taxon>
        <taxon>Flavobacteriales</taxon>
        <taxon>Flavobacteriaceae</taxon>
        <taxon>Nonlabens</taxon>
    </lineage>
</organism>
<name>A0A090PZX5_9FLAO</name>
<dbReference type="InterPro" id="IPR036102">
    <property type="entry name" value="OsmC/Ohrsf"/>
</dbReference>
<evidence type="ECO:0000313" key="2">
    <source>
        <dbReference type="Proteomes" id="UP000029221"/>
    </source>
</evidence>
<gene>
    <name evidence="1" type="ORF">JCM19294_1912</name>
</gene>
<dbReference type="SUPFAM" id="SSF82784">
    <property type="entry name" value="OsmC-like"/>
    <property type="match status" value="1"/>
</dbReference>
<evidence type="ECO:0000313" key="1">
    <source>
        <dbReference type="EMBL" id="GAK96399.1"/>
    </source>
</evidence>
<dbReference type="PANTHER" id="PTHR34352:SF1">
    <property type="entry name" value="PROTEIN YHFA"/>
    <property type="match status" value="1"/>
</dbReference>
<proteinExistence type="predicted"/>
<dbReference type="RefSeq" id="WP_042277685.1">
    <property type="nucleotide sequence ID" value="NZ_BBML01000002.1"/>
</dbReference>
<keyword evidence="2" id="KW-1185">Reference proteome</keyword>
<dbReference type="PANTHER" id="PTHR34352">
    <property type="entry name" value="PROTEIN YHFA"/>
    <property type="match status" value="1"/>
</dbReference>
<dbReference type="AlphaFoldDB" id="A0A090PZX5"/>
<reference evidence="1" key="1">
    <citation type="journal article" date="2014" name="Genome Announc.">
        <title>Draft Genome Sequences of Marine Flavobacterium Nonlabens Strains NR17, NR24, NR27, NR32, NR33, and Ara13.</title>
        <authorList>
            <person name="Nakanishi M."/>
            <person name="Meirelles P."/>
            <person name="Suzuki R."/>
            <person name="Takatani N."/>
            <person name="Mino S."/>
            <person name="Suda W."/>
            <person name="Oshima K."/>
            <person name="Hattori M."/>
            <person name="Ohkuma M."/>
            <person name="Hosokawa M."/>
            <person name="Miyashita K."/>
            <person name="Thompson F.L."/>
            <person name="Niwa A."/>
            <person name="Sawabe T."/>
            <person name="Sawabe T."/>
        </authorList>
    </citation>
    <scope>NUCLEOTIDE SEQUENCE [LARGE SCALE GENOMIC DNA]</scope>
    <source>
        <strain evidence="1">JCM 19294</strain>
    </source>
</reference>
<dbReference type="Gene3D" id="3.30.300.20">
    <property type="match status" value="1"/>
</dbReference>
<dbReference type="EMBL" id="BBML01000002">
    <property type="protein sequence ID" value="GAK96399.1"/>
    <property type="molecule type" value="Genomic_DNA"/>
</dbReference>
<protein>
    <submittedName>
        <fullName evidence="1">OsmC/Ohr family protein</fullName>
    </submittedName>
</protein>
<dbReference type="eggNOG" id="COG1765">
    <property type="taxonomic scope" value="Bacteria"/>
</dbReference>
<comment type="caution">
    <text evidence="1">The sequence shown here is derived from an EMBL/GenBank/DDBJ whole genome shotgun (WGS) entry which is preliminary data.</text>
</comment>
<accession>A0A090PZX5</accession>
<dbReference type="STRING" id="319236.BST91_08230"/>
<dbReference type="Proteomes" id="UP000029221">
    <property type="component" value="Unassembled WGS sequence"/>
</dbReference>
<dbReference type="Pfam" id="PF02566">
    <property type="entry name" value="OsmC"/>
    <property type="match status" value="1"/>
</dbReference>
<dbReference type="InterPro" id="IPR003718">
    <property type="entry name" value="OsmC/Ohr_fam"/>
</dbReference>